<comment type="function">
    <text evidence="5">Catalyzes the irreversible transfer of a propylamine group from the amino donor S-adenosylmethioninamine (decarboxy-AdoMet) to putrescine (1,4-diaminobutane) to yield spermidine.</text>
</comment>
<feature type="binding site" evidence="5">
    <location>
        <position position="115"/>
    </location>
    <ligand>
        <name>S-methyl-5'-thioadenosine</name>
        <dbReference type="ChEBI" id="CHEBI:17509"/>
    </ligand>
</feature>
<comment type="pathway">
    <text evidence="5">Amine and polyamine biosynthesis; spermidine biosynthesis; spermidine from putrescine: step 1/1.</text>
</comment>
<comment type="catalytic activity">
    <reaction evidence="5">
        <text>S-adenosyl 3-(methylsulfanyl)propylamine + putrescine = S-methyl-5'-thioadenosine + spermidine + H(+)</text>
        <dbReference type="Rhea" id="RHEA:12721"/>
        <dbReference type="ChEBI" id="CHEBI:15378"/>
        <dbReference type="ChEBI" id="CHEBI:17509"/>
        <dbReference type="ChEBI" id="CHEBI:57443"/>
        <dbReference type="ChEBI" id="CHEBI:57834"/>
        <dbReference type="ChEBI" id="CHEBI:326268"/>
        <dbReference type="EC" id="2.5.1.16"/>
    </reaction>
</comment>
<protein>
    <recommendedName>
        <fullName evidence="5">Polyamine aminopropyltransferase</fullName>
    </recommendedName>
    <alternativeName>
        <fullName evidence="5">Putrescine aminopropyltransferase</fullName>
        <shortName evidence="5">PAPT</shortName>
    </alternativeName>
    <alternativeName>
        <fullName evidence="5">Spermidine synthase</fullName>
        <shortName evidence="5">SPDS</shortName>
        <shortName evidence="5">SPDSY</shortName>
        <ecNumber evidence="5">2.5.1.16</ecNumber>
    </alternativeName>
</protein>
<comment type="similarity">
    <text evidence="1 5">Belongs to the spermidine/spermine synthase family.</text>
</comment>
<comment type="caution">
    <text evidence="5">Lacks conserved residue(s) required for the propagation of feature annotation.</text>
</comment>
<feature type="binding site" evidence="5">
    <location>
        <position position="31"/>
    </location>
    <ligand>
        <name>S-methyl-5'-thioadenosine</name>
        <dbReference type="ChEBI" id="CHEBI:17509"/>
    </ligand>
</feature>
<proteinExistence type="inferred from homology"/>
<evidence type="ECO:0000313" key="9">
    <source>
        <dbReference type="Proteomes" id="UP001548189"/>
    </source>
</evidence>
<organism evidence="8 9">
    <name type="scientific">Aliikangiella maris</name>
    <dbReference type="NCBI Taxonomy" id="3162458"/>
    <lineage>
        <taxon>Bacteria</taxon>
        <taxon>Pseudomonadati</taxon>
        <taxon>Pseudomonadota</taxon>
        <taxon>Gammaproteobacteria</taxon>
        <taxon>Oceanospirillales</taxon>
        <taxon>Pleioneaceae</taxon>
        <taxon>Aliikangiella</taxon>
    </lineage>
</organism>
<dbReference type="SUPFAM" id="SSF53335">
    <property type="entry name" value="S-adenosyl-L-methionine-dependent methyltransferases"/>
    <property type="match status" value="1"/>
</dbReference>
<dbReference type="PROSITE" id="PS51006">
    <property type="entry name" value="PABS_2"/>
    <property type="match status" value="1"/>
</dbReference>
<gene>
    <name evidence="5" type="primary">speE</name>
    <name evidence="8" type="ORF">ABVT43_18540</name>
</gene>
<evidence type="ECO:0000313" key="8">
    <source>
        <dbReference type="EMBL" id="MET1257149.1"/>
    </source>
</evidence>
<sequence>MYLFWLIGCLLALTSNFVEARQIHKERSIYRNVVIIEKDDVRCMRFETRRKKIANQACIDLKQPDRLVFEYAHGVLAGYAIKPKPERILIIGLGGGVLSNVMHQISPNAEIVSVEIDPVVVKLAKQYFNYQENDQVKTVIKDGRVYVKRALLNKEKFDWIILDAFNGDYIPEHLMTQEFLTEVKGLLTENGILSANTFSNSLLYDYESVTYQSVYAQLQIFQSPTKGNRVIFACNCNDFTQFPKASEELMQRLKKYQVDSAQVFSRISNKVNWNTESQVLTDQYSPANLLKQ</sequence>
<evidence type="ECO:0000256" key="2">
    <source>
        <dbReference type="ARBA" id="ARBA00022679"/>
    </source>
</evidence>
<dbReference type="PANTHER" id="PTHR43317:SF1">
    <property type="entry name" value="THERMOSPERMINE SYNTHASE ACAULIS5"/>
    <property type="match status" value="1"/>
</dbReference>
<dbReference type="Pfam" id="PF01564">
    <property type="entry name" value="Spermine_synth"/>
    <property type="match status" value="1"/>
</dbReference>
<keyword evidence="9" id="KW-1185">Reference proteome</keyword>
<keyword evidence="2 5" id="KW-0808">Transferase</keyword>
<name>A0ABV2BZ08_9GAMM</name>
<feature type="binding site" evidence="5">
    <location>
        <begin position="142"/>
        <end position="143"/>
    </location>
    <ligand>
        <name>S-methyl-5'-thioadenosine</name>
        <dbReference type="ChEBI" id="CHEBI:17509"/>
    </ligand>
</feature>
<dbReference type="EC" id="2.5.1.16" evidence="5"/>
<feature type="active site" description="Proton acceptor" evidence="5 6">
    <location>
        <position position="163"/>
    </location>
</feature>
<dbReference type="EMBL" id="JBEVCJ010000037">
    <property type="protein sequence ID" value="MET1257149.1"/>
    <property type="molecule type" value="Genomic_DNA"/>
</dbReference>
<dbReference type="Gene3D" id="3.40.50.150">
    <property type="entry name" value="Vaccinia Virus protein VP39"/>
    <property type="match status" value="1"/>
</dbReference>
<evidence type="ECO:0000256" key="1">
    <source>
        <dbReference type="ARBA" id="ARBA00007867"/>
    </source>
</evidence>
<dbReference type="InterPro" id="IPR030374">
    <property type="entry name" value="PABS"/>
</dbReference>
<dbReference type="Proteomes" id="UP001548189">
    <property type="component" value="Unassembled WGS sequence"/>
</dbReference>
<evidence type="ECO:0000256" key="4">
    <source>
        <dbReference type="ARBA" id="ARBA00023115"/>
    </source>
</evidence>
<evidence type="ECO:0000256" key="5">
    <source>
        <dbReference type="HAMAP-Rule" id="MF_00198"/>
    </source>
</evidence>
<keyword evidence="4 5" id="KW-0620">Polyamine biosynthesis</keyword>
<comment type="subunit">
    <text evidence="5">Homodimer or homotetramer.</text>
</comment>
<dbReference type="InterPro" id="IPR029063">
    <property type="entry name" value="SAM-dependent_MTases_sf"/>
</dbReference>
<dbReference type="NCBIfam" id="NF037959">
    <property type="entry name" value="MFS_SpdSyn"/>
    <property type="match status" value="1"/>
</dbReference>
<dbReference type="HAMAP" id="MF_00198">
    <property type="entry name" value="Spermidine_synth"/>
    <property type="match status" value="1"/>
</dbReference>
<feature type="domain" description="PABS" evidence="7">
    <location>
        <begin position="1"/>
        <end position="255"/>
    </location>
</feature>
<dbReference type="CDD" id="cd02440">
    <property type="entry name" value="AdoMet_MTases"/>
    <property type="match status" value="1"/>
</dbReference>
<comment type="caution">
    <text evidence="8">The sequence shown here is derived from an EMBL/GenBank/DDBJ whole genome shotgun (WGS) entry which is preliminary data.</text>
</comment>
<accession>A0ABV2BZ08</accession>
<keyword evidence="3 5" id="KW-0745">Spermidine biosynthesis</keyword>
<evidence type="ECO:0000259" key="7">
    <source>
        <dbReference type="PROSITE" id="PS51006"/>
    </source>
</evidence>
<evidence type="ECO:0000256" key="6">
    <source>
        <dbReference type="PROSITE-ProRule" id="PRU00354"/>
    </source>
</evidence>
<evidence type="ECO:0000256" key="3">
    <source>
        <dbReference type="ARBA" id="ARBA00023066"/>
    </source>
</evidence>
<dbReference type="RefSeq" id="WP_353897732.1">
    <property type="nucleotide sequence ID" value="NZ_JBEVCJ010000037.1"/>
</dbReference>
<dbReference type="PANTHER" id="PTHR43317">
    <property type="entry name" value="THERMOSPERMINE SYNTHASE ACAULIS5"/>
    <property type="match status" value="1"/>
</dbReference>
<dbReference type="InterPro" id="IPR001045">
    <property type="entry name" value="Spermi_synthase"/>
</dbReference>
<reference evidence="8 9" key="1">
    <citation type="submission" date="2024-06" db="EMBL/GenBank/DDBJ databases">
        <authorList>
            <person name="Li F."/>
        </authorList>
    </citation>
    <scope>NUCLEOTIDE SEQUENCE [LARGE SCALE GENOMIC DNA]</scope>
    <source>
        <strain evidence="8 9">GXAS 311</strain>
    </source>
</reference>